<proteinExistence type="predicted"/>
<evidence type="ECO:0000313" key="3">
    <source>
        <dbReference type="Proteomes" id="UP001521785"/>
    </source>
</evidence>
<accession>A0ABR3R0L9</accession>
<dbReference type="Proteomes" id="UP001521785">
    <property type="component" value="Unassembled WGS sequence"/>
</dbReference>
<feature type="compositionally biased region" description="Basic and acidic residues" evidence="1">
    <location>
        <begin position="464"/>
        <end position="474"/>
    </location>
</feature>
<feature type="region of interest" description="Disordered" evidence="1">
    <location>
        <begin position="590"/>
        <end position="633"/>
    </location>
</feature>
<protein>
    <submittedName>
        <fullName evidence="2">Uncharacterized protein</fullName>
    </submittedName>
</protein>
<dbReference type="EMBL" id="JAKJXO020000012">
    <property type="protein sequence ID" value="KAL1597945.1"/>
    <property type="molecule type" value="Genomic_DNA"/>
</dbReference>
<feature type="region of interest" description="Disordered" evidence="1">
    <location>
        <begin position="649"/>
        <end position="700"/>
    </location>
</feature>
<evidence type="ECO:0000256" key="1">
    <source>
        <dbReference type="SAM" id="MobiDB-lite"/>
    </source>
</evidence>
<feature type="region of interest" description="Disordered" evidence="1">
    <location>
        <begin position="451"/>
        <end position="521"/>
    </location>
</feature>
<comment type="caution">
    <text evidence="2">The sequence shown here is derived from an EMBL/GenBank/DDBJ whole genome shotgun (WGS) entry which is preliminary data.</text>
</comment>
<feature type="compositionally biased region" description="Polar residues" evidence="1">
    <location>
        <begin position="63"/>
        <end position="73"/>
    </location>
</feature>
<keyword evidence="3" id="KW-1185">Reference proteome</keyword>
<feature type="region of interest" description="Disordered" evidence="1">
    <location>
        <begin position="29"/>
        <end position="73"/>
    </location>
</feature>
<evidence type="ECO:0000313" key="2">
    <source>
        <dbReference type="EMBL" id="KAL1597945.1"/>
    </source>
</evidence>
<name>A0ABR3R0L9_9PLEO</name>
<sequence length="700" mass="76680">MVTPPRLRSKYLRAPPFLPTNDQLAYEEHYSSDAQDDLSRPTAEGSTTMPPPKVTEPYLEVQDGTSPAHNSTTTVRYGESVFSSVGGRNKPLHPVLNPLGQLWPPLAVRDDIEAQIDYNKGYPSKGDLSSPLAMTPEQAVLFRYRVTQPPALDPLTDNTIQAVLAKEDEWVKNLMRACLNMDDINDGEKSKNLKKFKESLGLTDAASTFNFVSHYGLESVCRILFYHVVDRCVNGFRGFGLEDRTRPGNFRKPVIEADKNLTCAERMNNVVHTLTYWKNSCHDIIFEGFGSWVRLANAPLGYAADKKMHDKDSKSKKKATEKGKKALEALGERVSAPMTSNAHGIPRGSPSAYKAATPAQEMPNTAPPPKANTAPSYPNAGFVNFGPPHVYPAAGGHHNMPGLGAQANSRPAAFFPPPPNGHHVAQANHNVQGIPRPTHFINHGDYYETNNYSSSVSKSRNNNRGRDTRVDRSAMGDYTSQLTASHAPLHPELQRSGSSLGDAQTYAPLSSTPNLHIGGNHYGDRVLYQRASEPNPTTDQAHERLGNTKYSPGNPLNTAKYGPHGQKDDRNTMRDHHTAAQDNLHYGPDFETLYSVHPVPNDPAFPQDADAADTENASSSKRPRPRSEELDDATLEAIRVADYRAAQRARLDTKAPAGSSLQYDSSDGAEGSSEEDELGSDGNPLGEDAPERLHHYPDAA</sequence>
<organism evidence="2 3">
    <name type="scientific">Paraconiothyrium brasiliense</name>
    <dbReference type="NCBI Taxonomy" id="300254"/>
    <lineage>
        <taxon>Eukaryota</taxon>
        <taxon>Fungi</taxon>
        <taxon>Dikarya</taxon>
        <taxon>Ascomycota</taxon>
        <taxon>Pezizomycotina</taxon>
        <taxon>Dothideomycetes</taxon>
        <taxon>Pleosporomycetidae</taxon>
        <taxon>Pleosporales</taxon>
        <taxon>Massarineae</taxon>
        <taxon>Didymosphaeriaceae</taxon>
        <taxon>Paraconiothyrium</taxon>
    </lineage>
</organism>
<feature type="region of interest" description="Disordered" evidence="1">
    <location>
        <begin position="305"/>
        <end position="324"/>
    </location>
</feature>
<feature type="compositionally biased region" description="Low complexity" evidence="1">
    <location>
        <begin position="451"/>
        <end position="462"/>
    </location>
</feature>
<feature type="region of interest" description="Disordered" evidence="1">
    <location>
        <begin position="338"/>
        <end position="371"/>
    </location>
</feature>
<feature type="compositionally biased region" description="Polar residues" evidence="1">
    <location>
        <begin position="548"/>
        <end position="557"/>
    </location>
</feature>
<gene>
    <name evidence="2" type="ORF">SLS60_008433</name>
</gene>
<feature type="compositionally biased region" description="Basic and acidic residues" evidence="1">
    <location>
        <begin position="689"/>
        <end position="700"/>
    </location>
</feature>
<reference evidence="2 3" key="1">
    <citation type="submission" date="2024-02" db="EMBL/GenBank/DDBJ databases">
        <title>De novo assembly and annotation of 12 fungi associated with fruit tree decline syndrome in Ontario, Canada.</title>
        <authorList>
            <person name="Sulman M."/>
            <person name="Ellouze W."/>
            <person name="Ilyukhin E."/>
        </authorList>
    </citation>
    <scope>NUCLEOTIDE SEQUENCE [LARGE SCALE GENOMIC DNA]</scope>
    <source>
        <strain evidence="2 3">M42-189</strain>
    </source>
</reference>
<feature type="region of interest" description="Disordered" evidence="1">
    <location>
        <begin position="533"/>
        <end position="572"/>
    </location>
</feature>
<feature type="compositionally biased region" description="Polar residues" evidence="1">
    <location>
        <begin position="495"/>
        <end position="514"/>
    </location>
</feature>